<keyword evidence="5 7" id="KW-1133">Transmembrane helix</keyword>
<protein>
    <submittedName>
        <fullName evidence="9">Carbohydrate ABC transporter permease</fullName>
    </submittedName>
</protein>
<feature type="domain" description="ABC transmembrane type-1" evidence="8">
    <location>
        <begin position="65"/>
        <end position="254"/>
    </location>
</feature>
<evidence type="ECO:0000256" key="5">
    <source>
        <dbReference type="ARBA" id="ARBA00022989"/>
    </source>
</evidence>
<keyword evidence="2 7" id="KW-0813">Transport</keyword>
<keyword evidence="3" id="KW-1003">Cell membrane</keyword>
<comment type="caution">
    <text evidence="9">The sequence shown here is derived from an EMBL/GenBank/DDBJ whole genome shotgun (WGS) entry which is preliminary data.</text>
</comment>
<feature type="transmembrane region" description="Helical" evidence="7">
    <location>
        <begin position="129"/>
        <end position="150"/>
    </location>
</feature>
<feature type="transmembrane region" description="Helical" evidence="7">
    <location>
        <begin position="230"/>
        <end position="253"/>
    </location>
</feature>
<comment type="subcellular location">
    <subcellularLocation>
        <location evidence="1 7">Cell membrane</location>
        <topology evidence="1 7">Multi-pass membrane protein</topology>
    </subcellularLocation>
</comment>
<dbReference type="SUPFAM" id="SSF161098">
    <property type="entry name" value="MetI-like"/>
    <property type="match status" value="1"/>
</dbReference>
<dbReference type="EMBL" id="DTIN01000033">
    <property type="protein sequence ID" value="HFX14003.1"/>
    <property type="molecule type" value="Genomic_DNA"/>
</dbReference>
<dbReference type="Pfam" id="PF00528">
    <property type="entry name" value="BPD_transp_1"/>
    <property type="match status" value="1"/>
</dbReference>
<dbReference type="PANTHER" id="PTHR43744">
    <property type="entry name" value="ABC TRANSPORTER PERMEASE PROTEIN MG189-RELATED-RELATED"/>
    <property type="match status" value="1"/>
</dbReference>
<evidence type="ECO:0000256" key="6">
    <source>
        <dbReference type="ARBA" id="ARBA00023136"/>
    </source>
</evidence>
<sequence>MSKKFISIILLIGAILMFLPYWFMLIVSFETIEEASSVPPRLFPLNPITNNYKEIFIKLDFARYFLNSLFVTLTLVFSQIFLCSLAGYAFARLYFPYKNAIFLIFLSVIMLPGIVLLIPRYIILKNLGLINTLTGVILLEIFSEFGIFLYRQHFLSLPIEMEEAAIVDGASIWKILWHIVMPLSKPITLSFGLLVFIYAWNLFLWPLIVITSPEKRTLPIAIALLQGQYFSNWGVIMAGGIIASLPPIILFLFTQKSFIEGIAFSGLK</sequence>
<feature type="transmembrane region" description="Helical" evidence="7">
    <location>
        <begin position="100"/>
        <end position="123"/>
    </location>
</feature>
<evidence type="ECO:0000256" key="7">
    <source>
        <dbReference type="RuleBase" id="RU363032"/>
    </source>
</evidence>
<organism evidence="9">
    <name type="scientific">Dictyoglomus thermophilum</name>
    <dbReference type="NCBI Taxonomy" id="14"/>
    <lineage>
        <taxon>Bacteria</taxon>
        <taxon>Pseudomonadati</taxon>
        <taxon>Dictyoglomota</taxon>
        <taxon>Dictyoglomia</taxon>
        <taxon>Dictyoglomales</taxon>
        <taxon>Dictyoglomaceae</taxon>
        <taxon>Dictyoglomus</taxon>
    </lineage>
</organism>
<dbReference type="GO" id="GO:0055085">
    <property type="term" value="P:transmembrane transport"/>
    <property type="evidence" value="ECO:0007669"/>
    <property type="project" value="InterPro"/>
</dbReference>
<dbReference type="CDD" id="cd06261">
    <property type="entry name" value="TM_PBP2"/>
    <property type="match status" value="1"/>
</dbReference>
<feature type="transmembrane region" description="Helical" evidence="7">
    <location>
        <begin position="7"/>
        <end position="29"/>
    </location>
</feature>
<dbReference type="PANTHER" id="PTHR43744:SF12">
    <property type="entry name" value="ABC TRANSPORTER PERMEASE PROTEIN MG189-RELATED"/>
    <property type="match status" value="1"/>
</dbReference>
<feature type="transmembrane region" description="Helical" evidence="7">
    <location>
        <begin position="187"/>
        <end position="210"/>
    </location>
</feature>
<dbReference type="AlphaFoldDB" id="A0A7C3RLE5"/>
<dbReference type="InterPro" id="IPR000515">
    <property type="entry name" value="MetI-like"/>
</dbReference>
<reference evidence="9" key="1">
    <citation type="journal article" date="2020" name="mSystems">
        <title>Genome- and Community-Level Interaction Insights into Carbon Utilization and Element Cycling Functions of Hydrothermarchaeota in Hydrothermal Sediment.</title>
        <authorList>
            <person name="Zhou Z."/>
            <person name="Liu Y."/>
            <person name="Xu W."/>
            <person name="Pan J."/>
            <person name="Luo Z.H."/>
            <person name="Li M."/>
        </authorList>
    </citation>
    <scope>NUCLEOTIDE SEQUENCE [LARGE SCALE GENOMIC DNA]</scope>
    <source>
        <strain evidence="9">SpSt-81</strain>
    </source>
</reference>
<proteinExistence type="inferred from homology"/>
<dbReference type="Gene3D" id="1.10.3720.10">
    <property type="entry name" value="MetI-like"/>
    <property type="match status" value="1"/>
</dbReference>
<evidence type="ECO:0000313" key="9">
    <source>
        <dbReference type="EMBL" id="HFX14003.1"/>
    </source>
</evidence>
<gene>
    <name evidence="9" type="ORF">ENW00_07670</name>
</gene>
<accession>A0A7C3RLE5</accession>
<evidence type="ECO:0000259" key="8">
    <source>
        <dbReference type="PROSITE" id="PS50928"/>
    </source>
</evidence>
<evidence type="ECO:0000256" key="1">
    <source>
        <dbReference type="ARBA" id="ARBA00004651"/>
    </source>
</evidence>
<keyword evidence="6 7" id="KW-0472">Membrane</keyword>
<dbReference type="InterPro" id="IPR035906">
    <property type="entry name" value="MetI-like_sf"/>
</dbReference>
<evidence type="ECO:0000256" key="2">
    <source>
        <dbReference type="ARBA" id="ARBA00022448"/>
    </source>
</evidence>
<dbReference type="GO" id="GO:0005886">
    <property type="term" value="C:plasma membrane"/>
    <property type="evidence" value="ECO:0007669"/>
    <property type="project" value="UniProtKB-SubCell"/>
</dbReference>
<name>A0A7C3RLE5_DICTH</name>
<evidence type="ECO:0000256" key="4">
    <source>
        <dbReference type="ARBA" id="ARBA00022692"/>
    </source>
</evidence>
<evidence type="ECO:0000256" key="3">
    <source>
        <dbReference type="ARBA" id="ARBA00022475"/>
    </source>
</evidence>
<dbReference type="PROSITE" id="PS50928">
    <property type="entry name" value="ABC_TM1"/>
    <property type="match status" value="1"/>
</dbReference>
<comment type="similarity">
    <text evidence="7">Belongs to the binding-protein-dependent transport system permease family.</text>
</comment>
<feature type="transmembrane region" description="Helical" evidence="7">
    <location>
        <begin position="64"/>
        <end position="88"/>
    </location>
</feature>
<keyword evidence="4 7" id="KW-0812">Transmembrane</keyword>